<dbReference type="AlphaFoldDB" id="E3RDX9"/>
<name>E3RDX9_PYRTT</name>
<reference evidence="1 2" key="1">
    <citation type="journal article" date="2010" name="Genome Biol.">
        <title>A first genome assembly of the barley fungal pathogen Pyrenophora teres f. teres.</title>
        <authorList>
            <person name="Ellwood S.R."/>
            <person name="Liu Z."/>
            <person name="Syme R.A."/>
            <person name="Lai Z."/>
            <person name="Hane J.K."/>
            <person name="Keiper F."/>
            <person name="Moffat C.S."/>
            <person name="Oliver R.P."/>
            <person name="Friesen T.L."/>
        </authorList>
    </citation>
    <scope>NUCLEOTIDE SEQUENCE [LARGE SCALE GENOMIC DNA]</scope>
    <source>
        <strain evidence="1 2">0-1</strain>
    </source>
</reference>
<dbReference type="Proteomes" id="UP000001067">
    <property type="component" value="Unassembled WGS sequence"/>
</dbReference>
<keyword evidence="2" id="KW-1185">Reference proteome</keyword>
<accession>E3RDX9</accession>
<dbReference type="EMBL" id="GL532284">
    <property type="protein sequence ID" value="EFQ96071.1"/>
    <property type="molecule type" value="Genomic_DNA"/>
</dbReference>
<gene>
    <name evidence="1" type="ORF">PTT_03337</name>
</gene>
<dbReference type="HOGENOM" id="CLU_2607182_0_0_1"/>
<proteinExistence type="predicted"/>
<sequence>MVEMQNEAEEDAQATLRRYDSGPVIKKWLEMLAENGFLEENLERFMPGKGKNFEFSWEMKKTQKTKTGLVVKSGEFIII</sequence>
<evidence type="ECO:0000313" key="1">
    <source>
        <dbReference type="EMBL" id="EFQ96071.1"/>
    </source>
</evidence>
<dbReference type="KEGG" id="pte:PTT_03337"/>
<organism evidence="2">
    <name type="scientific">Pyrenophora teres f. teres (strain 0-1)</name>
    <name type="common">Barley net blotch fungus</name>
    <name type="synonym">Drechslera teres f. teres</name>
    <dbReference type="NCBI Taxonomy" id="861557"/>
    <lineage>
        <taxon>Eukaryota</taxon>
        <taxon>Fungi</taxon>
        <taxon>Dikarya</taxon>
        <taxon>Ascomycota</taxon>
        <taxon>Pezizomycotina</taxon>
        <taxon>Dothideomycetes</taxon>
        <taxon>Pleosporomycetidae</taxon>
        <taxon>Pleosporales</taxon>
        <taxon>Pleosporineae</taxon>
        <taxon>Pleosporaceae</taxon>
        <taxon>Pyrenophora</taxon>
    </lineage>
</organism>
<evidence type="ECO:0000313" key="2">
    <source>
        <dbReference type="Proteomes" id="UP000001067"/>
    </source>
</evidence>
<protein>
    <submittedName>
        <fullName evidence="1">Uncharacterized protein</fullName>
    </submittedName>
</protein>
<dbReference type="STRING" id="861557.E3RDX9"/>